<organism evidence="3 4">
    <name type="scientific">Moheibacter stercoris</name>
    <dbReference type="NCBI Taxonomy" id="1628251"/>
    <lineage>
        <taxon>Bacteria</taxon>
        <taxon>Pseudomonadati</taxon>
        <taxon>Bacteroidota</taxon>
        <taxon>Flavobacteriia</taxon>
        <taxon>Flavobacteriales</taxon>
        <taxon>Weeksellaceae</taxon>
        <taxon>Moheibacter</taxon>
    </lineage>
</organism>
<sequence length="196" mass="20503">MEFFDISTLMSFFLGIGLAASAGFRIFLPLFALSLGAHFGGDLLNLNESWEWVGSWPAMITLGIATLVEIVAYYIPVVDNLLDTIAVPLAAIAGTVLMGSTLLDMGEVATWALAIIAGGGTAAAVSGTTAATRAVSTGTTGGTGNFIVNTGETAAASVLSATSFIWAPLAFVLVLITLYIVFRIWKKSRKFLTENT</sequence>
<keyword evidence="1" id="KW-1133">Transmembrane helix</keyword>
<dbReference type="Pfam" id="PF13548">
    <property type="entry name" value="DUF4126"/>
    <property type="match status" value="1"/>
</dbReference>
<feature type="transmembrane region" description="Helical" evidence="1">
    <location>
        <begin position="82"/>
        <end position="103"/>
    </location>
</feature>
<dbReference type="Proteomes" id="UP001549146">
    <property type="component" value="Unassembled WGS sequence"/>
</dbReference>
<dbReference type="EMBL" id="JBEPMO010000021">
    <property type="protein sequence ID" value="MET3732847.1"/>
    <property type="molecule type" value="Genomic_DNA"/>
</dbReference>
<accession>A0ABV2LYY9</accession>
<keyword evidence="4" id="KW-1185">Reference proteome</keyword>
<feature type="transmembrane region" description="Helical" evidence="1">
    <location>
        <begin position="55"/>
        <end position="75"/>
    </location>
</feature>
<dbReference type="RefSeq" id="WP_354510457.1">
    <property type="nucleotide sequence ID" value="NZ_JBEPMO010000021.1"/>
</dbReference>
<evidence type="ECO:0000313" key="4">
    <source>
        <dbReference type="Proteomes" id="UP001549146"/>
    </source>
</evidence>
<keyword evidence="1" id="KW-0812">Transmembrane</keyword>
<protein>
    <recommendedName>
        <fullName evidence="2">DUF4126 domain-containing protein</fullName>
    </recommendedName>
</protein>
<proteinExistence type="predicted"/>
<gene>
    <name evidence="3" type="ORF">ABID46_002438</name>
</gene>
<feature type="transmembrane region" description="Helical" evidence="1">
    <location>
        <begin position="12"/>
        <end position="35"/>
    </location>
</feature>
<name>A0ABV2LYY9_9FLAO</name>
<reference evidence="3 4" key="1">
    <citation type="submission" date="2024-06" db="EMBL/GenBank/DDBJ databases">
        <title>Genomic Encyclopedia of Type Strains, Phase IV (KMG-IV): sequencing the most valuable type-strain genomes for metagenomic binning, comparative biology and taxonomic classification.</title>
        <authorList>
            <person name="Goeker M."/>
        </authorList>
    </citation>
    <scope>NUCLEOTIDE SEQUENCE [LARGE SCALE GENOMIC DNA]</scope>
    <source>
        <strain evidence="3 4">DSM 29388</strain>
    </source>
</reference>
<dbReference type="InterPro" id="IPR025196">
    <property type="entry name" value="DUF4126"/>
</dbReference>
<feature type="transmembrane region" description="Helical" evidence="1">
    <location>
        <begin position="164"/>
        <end position="182"/>
    </location>
</feature>
<comment type="caution">
    <text evidence="3">The sequence shown here is derived from an EMBL/GenBank/DDBJ whole genome shotgun (WGS) entry which is preliminary data.</text>
</comment>
<keyword evidence="1" id="KW-0472">Membrane</keyword>
<evidence type="ECO:0000313" key="3">
    <source>
        <dbReference type="EMBL" id="MET3732847.1"/>
    </source>
</evidence>
<evidence type="ECO:0000259" key="2">
    <source>
        <dbReference type="Pfam" id="PF13548"/>
    </source>
</evidence>
<evidence type="ECO:0000256" key="1">
    <source>
        <dbReference type="SAM" id="Phobius"/>
    </source>
</evidence>
<feature type="domain" description="DUF4126" evidence="2">
    <location>
        <begin position="13"/>
        <end position="187"/>
    </location>
</feature>